<reference evidence="1 2" key="1">
    <citation type="submission" date="2013-10" db="EMBL/GenBank/DDBJ databases">
        <title>Draft genomes and the virulence plasmids of Sd1617 vaccine constructs: WRSd3 and WRSd5.</title>
        <authorList>
            <person name="Aksomboon Vongsawan A."/>
            <person name="Venkatesan M.M."/>
            <person name="Vaisvil B."/>
            <person name="Emel G."/>
            <person name="Kepatral V."/>
            <person name="Sethabutr O."/>
            <person name="Serichantalergs O."/>
            <person name="Mason C."/>
        </authorList>
    </citation>
    <scope>NUCLEOTIDE SEQUENCE [LARGE SCALE GENOMIC DNA]</scope>
    <source>
        <strain evidence="1 2">WRSd3</strain>
    </source>
</reference>
<gene>
    <name evidence="1" type="ORF">WRSd3_03380</name>
</gene>
<protein>
    <submittedName>
        <fullName evidence="1">Uncharacterized protein</fullName>
    </submittedName>
</protein>
<name>A0A090NDT4_SHIDY</name>
<comment type="caution">
    <text evidence="1">The sequence shown here is derived from an EMBL/GenBank/DDBJ whole genome shotgun (WGS) entry which is preliminary data.</text>
</comment>
<organism evidence="1 2">
    <name type="scientific">Shigella dysenteriae WRSd3</name>
    <dbReference type="NCBI Taxonomy" id="1401327"/>
    <lineage>
        <taxon>Bacteria</taxon>
        <taxon>Pseudomonadati</taxon>
        <taxon>Pseudomonadota</taxon>
        <taxon>Gammaproteobacteria</taxon>
        <taxon>Enterobacterales</taxon>
        <taxon>Enterobacteriaceae</taxon>
        <taxon>Shigella</taxon>
    </lineage>
</organism>
<dbReference type="Proteomes" id="UP000017944">
    <property type="component" value="Unassembled WGS sequence"/>
</dbReference>
<dbReference type="EMBL" id="AXUT01000306">
    <property type="protein sequence ID" value="ESU77799.1"/>
    <property type="molecule type" value="Genomic_DNA"/>
</dbReference>
<dbReference type="PATRIC" id="fig|1401327.3.peg.3126"/>
<accession>A0A090NDT4</accession>
<evidence type="ECO:0000313" key="1">
    <source>
        <dbReference type="EMBL" id="ESU77799.1"/>
    </source>
</evidence>
<proteinExistence type="predicted"/>
<dbReference type="AlphaFoldDB" id="A0A090NDT4"/>
<evidence type="ECO:0000313" key="2">
    <source>
        <dbReference type="Proteomes" id="UP000017944"/>
    </source>
</evidence>
<sequence>MVEASISDVWSLPLRLKNKALLEMKSFTVWGTETIFSPILEK</sequence>